<name>A0A2S5DN60_9BURK</name>
<dbReference type="InterPro" id="IPR036165">
    <property type="entry name" value="YefM-like_sf"/>
</dbReference>
<accession>A0A2S5DN60</accession>
<dbReference type="EMBL" id="PQVP01000004">
    <property type="protein sequence ID" value="POZ80515.1"/>
    <property type="molecule type" value="Genomic_DNA"/>
</dbReference>
<evidence type="ECO:0000313" key="4">
    <source>
        <dbReference type="Proteomes" id="UP000238655"/>
    </source>
</evidence>
<comment type="caution">
    <text evidence="3">The sequence shown here is derived from an EMBL/GenBank/DDBJ whole genome shotgun (WGS) entry which is preliminary data.</text>
</comment>
<evidence type="ECO:0000313" key="3">
    <source>
        <dbReference type="EMBL" id="POZ80515.1"/>
    </source>
</evidence>
<gene>
    <name evidence="3" type="ORF">C3743_39225</name>
    <name evidence="2" type="ORF">QZM56_37325</name>
</gene>
<evidence type="ECO:0000313" key="2">
    <source>
        <dbReference type="EMBL" id="MDN7570159.1"/>
    </source>
</evidence>
<evidence type="ECO:0000256" key="1">
    <source>
        <dbReference type="ARBA" id="ARBA00009981"/>
    </source>
</evidence>
<dbReference type="RefSeq" id="WP_049036304.1">
    <property type="nucleotide sequence ID" value="NZ_CP073666.1"/>
</dbReference>
<dbReference type="EMBL" id="JAUJQS010000047">
    <property type="protein sequence ID" value="MDN7570159.1"/>
    <property type="molecule type" value="Genomic_DNA"/>
</dbReference>
<dbReference type="SUPFAM" id="SSF143120">
    <property type="entry name" value="YefM-like"/>
    <property type="match status" value="1"/>
</dbReference>
<protein>
    <submittedName>
        <fullName evidence="3">Type II toxin-antitoxin system Phd/YefM family antitoxin</fullName>
    </submittedName>
</protein>
<proteinExistence type="inferred from homology"/>
<dbReference type="AlphaFoldDB" id="A0A2S5DN60"/>
<reference evidence="2" key="2">
    <citation type="submission" date="2023-07" db="EMBL/GenBank/DDBJ databases">
        <title>A collection of bacterial strains from the Burkholderia cepacia Research Laboratory and Repository.</title>
        <authorList>
            <person name="Lipuma J."/>
            <person name="Spilker T."/>
            <person name="Caverly L."/>
        </authorList>
    </citation>
    <scope>NUCLEOTIDE SEQUENCE</scope>
    <source>
        <strain evidence="2">AU44979</strain>
    </source>
</reference>
<dbReference type="GeneID" id="39468072"/>
<dbReference type="Proteomes" id="UP000238655">
    <property type="component" value="Unassembled WGS sequence"/>
</dbReference>
<reference evidence="3 4" key="1">
    <citation type="submission" date="2018-01" db="EMBL/GenBank/DDBJ databases">
        <title>Successful Treatment of Persistent Burkholderia cepacia Bacteremia with Ceftazidime-Avibactam.</title>
        <authorList>
            <person name="Tamma P."/>
            <person name="Fan Y."/>
            <person name="Bergman Y."/>
            <person name="Sick-Samuels A."/>
            <person name="Hsu A."/>
            <person name="Timp W."/>
            <person name="Simner P."/>
        </authorList>
    </citation>
    <scope>NUCLEOTIDE SEQUENCE [LARGE SCALE GENOMIC DNA]</scope>
    <source>
        <strain evidence="3 4">170816</strain>
    </source>
</reference>
<dbReference type="Proteomes" id="UP001172109">
    <property type="component" value="Unassembled WGS sequence"/>
</dbReference>
<sequence length="84" mass="9263">MPTITATDLARHTRQILDQVAQRRETVVVERNQTVIARLVPADPVMNAAQALEGLPTSLGAEDAARWLRDSRAGFEDGVRDPWA</sequence>
<organism evidence="3 4">
    <name type="scientific">Burkholderia contaminans</name>
    <dbReference type="NCBI Taxonomy" id="488447"/>
    <lineage>
        <taxon>Bacteria</taxon>
        <taxon>Pseudomonadati</taxon>
        <taxon>Pseudomonadota</taxon>
        <taxon>Betaproteobacteria</taxon>
        <taxon>Burkholderiales</taxon>
        <taxon>Burkholderiaceae</taxon>
        <taxon>Burkholderia</taxon>
        <taxon>Burkholderia cepacia complex</taxon>
    </lineage>
</organism>
<comment type="similarity">
    <text evidence="1">Belongs to the phD/YefM antitoxin family.</text>
</comment>